<reference evidence="2 3" key="1">
    <citation type="submission" date="2021-02" db="EMBL/GenBank/DDBJ databases">
        <title>Porcisia hertigi Genome sequencing and assembly.</title>
        <authorList>
            <person name="Almutairi H."/>
            <person name="Gatherer D."/>
        </authorList>
    </citation>
    <scope>NUCLEOTIDE SEQUENCE [LARGE SCALE GENOMIC DNA]</scope>
    <source>
        <strain evidence="2 3">C119</strain>
    </source>
</reference>
<feature type="region of interest" description="Disordered" evidence="1">
    <location>
        <begin position="1627"/>
        <end position="1647"/>
    </location>
</feature>
<feature type="compositionally biased region" description="Polar residues" evidence="1">
    <location>
        <begin position="796"/>
        <end position="806"/>
    </location>
</feature>
<feature type="region of interest" description="Disordered" evidence="1">
    <location>
        <begin position="360"/>
        <end position="411"/>
    </location>
</feature>
<feature type="compositionally biased region" description="Polar residues" evidence="1">
    <location>
        <begin position="680"/>
        <end position="709"/>
    </location>
</feature>
<feature type="compositionally biased region" description="Polar residues" evidence="1">
    <location>
        <begin position="365"/>
        <end position="382"/>
    </location>
</feature>
<dbReference type="RefSeq" id="XP_067756316.1">
    <property type="nucleotide sequence ID" value="XM_067900132.1"/>
</dbReference>
<feature type="compositionally biased region" description="Low complexity" evidence="1">
    <location>
        <begin position="973"/>
        <end position="989"/>
    </location>
</feature>
<feature type="compositionally biased region" description="Polar residues" evidence="1">
    <location>
        <begin position="815"/>
        <end position="825"/>
    </location>
</feature>
<feature type="region of interest" description="Disordered" evidence="1">
    <location>
        <begin position="794"/>
        <end position="844"/>
    </location>
</feature>
<evidence type="ECO:0000313" key="3">
    <source>
        <dbReference type="Proteomes" id="UP000674318"/>
    </source>
</evidence>
<accession>A0A836HZ39</accession>
<organism evidence="2 3">
    <name type="scientific">Porcisia hertigi</name>
    <dbReference type="NCBI Taxonomy" id="2761500"/>
    <lineage>
        <taxon>Eukaryota</taxon>
        <taxon>Discoba</taxon>
        <taxon>Euglenozoa</taxon>
        <taxon>Kinetoplastea</taxon>
        <taxon>Metakinetoplastina</taxon>
        <taxon>Trypanosomatida</taxon>
        <taxon>Trypanosomatidae</taxon>
        <taxon>Leishmaniinae</taxon>
        <taxon>Porcisia</taxon>
    </lineage>
</organism>
<feature type="compositionally biased region" description="Polar residues" evidence="1">
    <location>
        <begin position="1"/>
        <end position="10"/>
    </location>
</feature>
<feature type="compositionally biased region" description="Polar residues" evidence="1">
    <location>
        <begin position="903"/>
        <end position="915"/>
    </location>
</feature>
<name>A0A836HZ39_9TRYP</name>
<feature type="region of interest" description="Disordered" evidence="1">
    <location>
        <begin position="1109"/>
        <end position="1131"/>
    </location>
</feature>
<proteinExistence type="predicted"/>
<dbReference type="Proteomes" id="UP000674318">
    <property type="component" value="Unassembled WGS sequence"/>
</dbReference>
<feature type="region of interest" description="Disordered" evidence="1">
    <location>
        <begin position="1189"/>
        <end position="1211"/>
    </location>
</feature>
<feature type="region of interest" description="Disordered" evidence="1">
    <location>
        <begin position="560"/>
        <end position="595"/>
    </location>
</feature>
<feature type="region of interest" description="Disordered" evidence="1">
    <location>
        <begin position="675"/>
        <end position="725"/>
    </location>
</feature>
<feature type="compositionally biased region" description="Polar residues" evidence="1">
    <location>
        <begin position="1109"/>
        <end position="1121"/>
    </location>
</feature>
<dbReference type="OrthoDB" id="266281at2759"/>
<feature type="region of interest" description="Disordered" evidence="1">
    <location>
        <begin position="899"/>
        <end position="918"/>
    </location>
</feature>
<dbReference type="EMBL" id="JAFJZO010000026">
    <property type="protein sequence ID" value="KAG5501869.1"/>
    <property type="molecule type" value="Genomic_DNA"/>
</dbReference>
<feature type="region of interest" description="Disordered" evidence="1">
    <location>
        <begin position="1272"/>
        <end position="1301"/>
    </location>
</feature>
<protein>
    <submittedName>
        <fullName evidence="2">Uncharacterized protein</fullName>
    </submittedName>
</protein>
<dbReference type="GeneID" id="94290209"/>
<evidence type="ECO:0000256" key="1">
    <source>
        <dbReference type="SAM" id="MobiDB-lite"/>
    </source>
</evidence>
<feature type="region of interest" description="Disordered" evidence="1">
    <location>
        <begin position="973"/>
        <end position="994"/>
    </location>
</feature>
<keyword evidence="3" id="KW-1185">Reference proteome</keyword>
<dbReference type="KEGG" id="phet:94290209"/>
<feature type="compositionally biased region" description="Polar residues" evidence="1">
    <location>
        <begin position="573"/>
        <end position="592"/>
    </location>
</feature>
<feature type="region of interest" description="Disordered" evidence="1">
    <location>
        <begin position="1"/>
        <end position="39"/>
    </location>
</feature>
<comment type="caution">
    <text evidence="2">The sequence shown here is derived from an EMBL/GenBank/DDBJ whole genome shotgun (WGS) entry which is preliminary data.</text>
</comment>
<sequence length="1703" mass="178871">METSSVQSPRNAAGRCGSRECVRTPRRKHSGHDMSLDTTGTDCNQFDDAATAAAAASRPSKFSATADSGHRDESAVHQLPSKIQGDGLGSTYTQFARPPAAAAAVASKAIDPALSTAAGLCDTNADASLQARKGRLFIFTRFSSAAATSSGTTNSLSVPHPALRSRFLLAAQRQRLQHPHPLPSRGHDVQSNFFYDRLSSAAPGRGDPQLMAPESAVAHEPGGVASVRSENELGSSVLSPTTTPPVATAAQICLFSNKALNARPRAASFTYASLSDSQLVKPSGDPALVLGSGNSRSPTAPARSACMSNKSAARGVASLSPSCRRPPPSATGPRCPSTMGELKDVAVGDAGVKVTQHIRGRSTAVVPQQQPRQASTGFSPQAGQAYAQGTRVDDKDTESGPLFKDDETSEEHAVVIPFTPQAAAGAAGIEIGPASGEWNLPRVQQRILAARLQAEVHQHFTSAVEILLSVQMSLDVDYQEASRGGEPASGFSLTPAQRAYYANLVGGELQYVAALWTKKLQIECLPMHTAMPPVMNQPQAAAGGIAVSYAALPGTANAAGAEKGHSVVPPGNTRDNNSATVSESRPHSTTPVETAVEVSVTCTGCQSTAHSPRRRIRNVLQNAPLMQACASCSLHPRDRAADDLYKDGSEASQMSSNLGDANNIKAWASFSHISASSESGTPTTSRHESTPSICTPSARSALTSTTESAQRFERPPLYPPKRTRNPISRTKCLIEAIGSESSILKELSVGWDDEELGSKPRAPFEKTVIEFAQRRSAEAKRVLTDAPLTIQDARCRSSSRSLSQKAEGSDDGGTNYHSSLAADTSTARDRVRQASIRSTSSHLRQRSSLPLLMSSVEQHAVLDAVGGAATSGHKTASAAVYGTEDAASEVSPHVRRSAPLFPTASSDAVSCSSQDTPEKHRPAFFAETEVDAAAALACGHRVSGRSLHPFPLPSEPITTDRHAVDSTPAAAALPAAATTSEATAETQSAGVGDADIVPGSQVAVDHICQDVGADGHDEINVSYTISSENSRRGARQRVVFTEKQPPCSEVHSAMGTSCDPQLSVDSNICSAPDSNTCSAPDSNTCSAPDSNTCSAPDSNTCSAPDSNTCSAPDSNTCSAPDSTHDRSSGNDYSSNTLGITCAITATSATDNFSPTGTAPESITRTAASDLAGREEVVCSLLVHDPAGLQPSAPSSSCSSSQDCPDSARHSPDAALLRSTLPFPTAPSTSVRESRSACVPYELTDMDSCPHGCQHEHPQMQHLLEGTLEDCPENQDTRRFLSPPPSTSSLSTREEEDRPCLSPSCTQTHYAYHYKTIVGSDGQPYKRLILCRYVPLPPSTRAGHARTSLDVPIQALNHRGSELFAAGSDDPTSTMTSTHPQPAASVPVEVIADKETPAEFPSAQRYHEDFEAHNAVEILESPVAASRSSLTDEPKEPLPQTTSSTVLRDALRTRMGHAASVSCNAGDVDCGNRACMQAAVGVSERGVDAVDGKHVRIRRVPFSFSGDVVQQWLEEEGYTLGDYHNPYRVKMDRAIASALKWRGPPVWSLRGSAGINDGDVAVAQGGACGRLGETSPAAEAAPGALQRSTAVSWETIQGSECARRAYGNFTSAFIGLVGVHSTAHGGSLKTCRQGGQHPQPPPAEVSQKRGCGVLTRRPILTAAADIGTGTKSRCQTRLDVTDQLCFLRTGVMEADVLRGGGENA</sequence>
<feature type="compositionally biased region" description="Polar residues" evidence="1">
    <location>
        <begin position="835"/>
        <end position="844"/>
    </location>
</feature>
<feature type="region of interest" description="Disordered" evidence="1">
    <location>
        <begin position="289"/>
        <end position="340"/>
    </location>
</feature>
<feature type="compositionally biased region" description="Low complexity" evidence="1">
    <location>
        <begin position="1189"/>
        <end position="1204"/>
    </location>
</feature>
<feature type="region of interest" description="Disordered" evidence="1">
    <location>
        <begin position="57"/>
        <end position="83"/>
    </location>
</feature>
<evidence type="ECO:0000313" key="2">
    <source>
        <dbReference type="EMBL" id="KAG5501869.1"/>
    </source>
</evidence>
<feature type="compositionally biased region" description="Basic and acidic residues" evidence="1">
    <location>
        <begin position="391"/>
        <end position="411"/>
    </location>
</feature>
<gene>
    <name evidence="2" type="ORF">JKF63_04139</name>
</gene>